<dbReference type="GO" id="GO:0008113">
    <property type="term" value="F:peptide-methionine (S)-S-oxide reductase activity"/>
    <property type="evidence" value="ECO:0007669"/>
    <property type="project" value="UniProtKB-EC"/>
</dbReference>
<dbReference type="PANTHER" id="PTHR42799">
    <property type="entry name" value="MITOCHONDRIAL PEPTIDE METHIONINE SULFOXIDE REDUCTASE"/>
    <property type="match status" value="1"/>
</dbReference>
<evidence type="ECO:0000256" key="4">
    <source>
        <dbReference type="HAMAP-Rule" id="MF_01401"/>
    </source>
</evidence>
<dbReference type="Gene3D" id="3.30.1060.10">
    <property type="entry name" value="Peptide methionine sulphoxide reductase MsrA"/>
    <property type="match status" value="1"/>
</dbReference>
<evidence type="ECO:0000313" key="6">
    <source>
        <dbReference type="EMBL" id="MDA0141640.1"/>
    </source>
</evidence>
<comment type="caution">
    <text evidence="6">The sequence shown here is derived from an EMBL/GenBank/DDBJ whole genome shotgun (WGS) entry which is preliminary data.</text>
</comment>
<dbReference type="Pfam" id="PF01625">
    <property type="entry name" value="PMSR"/>
    <property type="match status" value="1"/>
</dbReference>
<dbReference type="Proteomes" id="UP001147700">
    <property type="component" value="Unassembled WGS sequence"/>
</dbReference>
<feature type="active site" evidence="4">
    <location>
        <position position="54"/>
    </location>
</feature>
<dbReference type="EMBL" id="JAPCID010000061">
    <property type="protein sequence ID" value="MDA0141640.1"/>
    <property type="molecule type" value="Genomic_DNA"/>
</dbReference>
<keyword evidence="1 4" id="KW-0560">Oxidoreductase</keyword>
<comment type="function">
    <text evidence="4">Has an important function as a repair enzyme for proteins that have been inactivated by oxidation. Catalyzes the reversible oxidation-reduction of methionine sulfoxide in proteins to methionine.</text>
</comment>
<evidence type="ECO:0000256" key="1">
    <source>
        <dbReference type="ARBA" id="ARBA00023002"/>
    </source>
</evidence>
<dbReference type="PANTHER" id="PTHR42799:SF2">
    <property type="entry name" value="MITOCHONDRIAL PEPTIDE METHIONINE SULFOXIDE REDUCTASE"/>
    <property type="match status" value="1"/>
</dbReference>
<accession>A0ABT4RTS1</accession>
<dbReference type="EC" id="1.8.4.11" evidence="4"/>
<dbReference type="InterPro" id="IPR002569">
    <property type="entry name" value="Met_Sox_Rdtase_MsrA_dom"/>
</dbReference>
<keyword evidence="7" id="KW-1185">Reference proteome</keyword>
<reference evidence="6" key="1">
    <citation type="submission" date="2022-10" db="EMBL/GenBank/DDBJ databases">
        <title>The WGS of Solirubrobacter sp. CPCC 204708.</title>
        <authorList>
            <person name="Jiang Z."/>
        </authorList>
    </citation>
    <scope>NUCLEOTIDE SEQUENCE</scope>
    <source>
        <strain evidence="6">CPCC 204708</strain>
    </source>
</reference>
<dbReference type="RefSeq" id="WP_202954047.1">
    <property type="nucleotide sequence ID" value="NZ_JAPCID010000061.1"/>
</dbReference>
<comment type="catalytic activity">
    <reaction evidence="3 4">
        <text>[thioredoxin]-disulfide + L-methionine + H2O = L-methionine (S)-S-oxide + [thioredoxin]-dithiol</text>
        <dbReference type="Rhea" id="RHEA:19993"/>
        <dbReference type="Rhea" id="RHEA-COMP:10698"/>
        <dbReference type="Rhea" id="RHEA-COMP:10700"/>
        <dbReference type="ChEBI" id="CHEBI:15377"/>
        <dbReference type="ChEBI" id="CHEBI:29950"/>
        <dbReference type="ChEBI" id="CHEBI:50058"/>
        <dbReference type="ChEBI" id="CHEBI:57844"/>
        <dbReference type="ChEBI" id="CHEBI:58772"/>
        <dbReference type="EC" id="1.8.4.11"/>
    </reaction>
</comment>
<organism evidence="6 7">
    <name type="scientific">Solirubrobacter deserti</name>
    <dbReference type="NCBI Taxonomy" id="2282478"/>
    <lineage>
        <taxon>Bacteria</taxon>
        <taxon>Bacillati</taxon>
        <taxon>Actinomycetota</taxon>
        <taxon>Thermoleophilia</taxon>
        <taxon>Solirubrobacterales</taxon>
        <taxon>Solirubrobacteraceae</taxon>
        <taxon>Solirubrobacter</taxon>
    </lineage>
</organism>
<dbReference type="InterPro" id="IPR050162">
    <property type="entry name" value="MsrA_MetSO_reductase"/>
</dbReference>
<proteinExistence type="inferred from homology"/>
<comment type="catalytic activity">
    <reaction evidence="2 4">
        <text>L-methionyl-[protein] + [thioredoxin]-disulfide + H2O = L-methionyl-(S)-S-oxide-[protein] + [thioredoxin]-dithiol</text>
        <dbReference type="Rhea" id="RHEA:14217"/>
        <dbReference type="Rhea" id="RHEA-COMP:10698"/>
        <dbReference type="Rhea" id="RHEA-COMP:10700"/>
        <dbReference type="Rhea" id="RHEA-COMP:12313"/>
        <dbReference type="Rhea" id="RHEA-COMP:12315"/>
        <dbReference type="ChEBI" id="CHEBI:15377"/>
        <dbReference type="ChEBI" id="CHEBI:16044"/>
        <dbReference type="ChEBI" id="CHEBI:29950"/>
        <dbReference type="ChEBI" id="CHEBI:44120"/>
        <dbReference type="ChEBI" id="CHEBI:50058"/>
        <dbReference type="EC" id="1.8.4.11"/>
    </reaction>
</comment>
<dbReference type="NCBIfam" id="TIGR00401">
    <property type="entry name" value="msrA"/>
    <property type="match status" value="1"/>
</dbReference>
<evidence type="ECO:0000256" key="2">
    <source>
        <dbReference type="ARBA" id="ARBA00047806"/>
    </source>
</evidence>
<gene>
    <name evidence="4 6" type="primary">msrA</name>
    <name evidence="6" type="ORF">OJ962_29375</name>
</gene>
<evidence type="ECO:0000259" key="5">
    <source>
        <dbReference type="Pfam" id="PF01625"/>
    </source>
</evidence>
<name>A0ABT4RTS1_9ACTN</name>
<dbReference type="HAMAP" id="MF_01401">
    <property type="entry name" value="MsrA"/>
    <property type="match status" value="1"/>
</dbReference>
<comment type="similarity">
    <text evidence="4">Belongs to the MsrA Met sulfoxide reductase family.</text>
</comment>
<dbReference type="InterPro" id="IPR036509">
    <property type="entry name" value="Met_Sox_Rdtase_MsrA_sf"/>
</dbReference>
<evidence type="ECO:0000313" key="7">
    <source>
        <dbReference type="Proteomes" id="UP001147700"/>
    </source>
</evidence>
<sequence length="216" mass="23507">MFGIGTKTRMVEPDQALKGRSEPLPTPETHFVLGTPLKPPFPEQMQTAVVGMGCYWGAERTFWQTPGVYTTAVGYAGGYTPNPTYNEVCTAKTGHTEAVLVVFDPDQIGYEEILKVFWENHDPTQGMRQGNDVGTQYRSAIYTTTPEQAEIAAATKAAFEERLKAAGYGDITTEIAPLDTFYYESDDIHQQYLAKVPNGYCGLGGTGVSCPVGLSA</sequence>
<evidence type="ECO:0000256" key="3">
    <source>
        <dbReference type="ARBA" id="ARBA00048782"/>
    </source>
</evidence>
<feature type="domain" description="Peptide methionine sulphoxide reductase MsrA" evidence="5">
    <location>
        <begin position="47"/>
        <end position="201"/>
    </location>
</feature>
<protein>
    <recommendedName>
        <fullName evidence="4">Peptide methionine sulfoxide reductase MsrA</fullName>
        <shortName evidence="4">Protein-methionine-S-oxide reductase</shortName>
        <ecNumber evidence="4">1.8.4.11</ecNumber>
    </recommendedName>
    <alternativeName>
        <fullName evidence="4">Peptide-methionine (S)-S-oxide reductase</fullName>
        <shortName evidence="4">Peptide Met(O) reductase</shortName>
    </alternativeName>
</protein>
<dbReference type="SUPFAM" id="SSF55068">
    <property type="entry name" value="Peptide methionine sulfoxide reductase"/>
    <property type="match status" value="1"/>
</dbReference>